<gene>
    <name evidence="3" type="ORF">FOL46_008276</name>
    <name evidence="2" type="ORF">FOZ61_009185</name>
</gene>
<dbReference type="OrthoDB" id="10335260at2759"/>
<proteinExistence type="predicted"/>
<name>A0A7J6L861_PEROL</name>
<reference evidence="4 5" key="1">
    <citation type="submission" date="2020-04" db="EMBL/GenBank/DDBJ databases">
        <title>Perkinsus olseni comparative genomics.</title>
        <authorList>
            <person name="Bogema D.R."/>
        </authorList>
    </citation>
    <scope>NUCLEOTIDE SEQUENCE [LARGE SCALE GENOMIC DNA]</scope>
    <source>
        <strain evidence="2">ATCC PRA-179</strain>
        <strain evidence="3">ATCC PRA-31</strain>
    </source>
</reference>
<comment type="caution">
    <text evidence="3">The sequence shown here is derived from an EMBL/GenBank/DDBJ whole genome shotgun (WGS) entry which is preliminary data.</text>
</comment>
<evidence type="ECO:0000313" key="5">
    <source>
        <dbReference type="Proteomes" id="UP000572268"/>
    </source>
</evidence>
<feature type="chain" id="PRO_5036400525" evidence="1">
    <location>
        <begin position="19"/>
        <end position="150"/>
    </location>
</feature>
<organism evidence="3 5">
    <name type="scientific">Perkinsus olseni</name>
    <name type="common">Perkinsus atlanticus</name>
    <dbReference type="NCBI Taxonomy" id="32597"/>
    <lineage>
        <taxon>Eukaryota</taxon>
        <taxon>Sar</taxon>
        <taxon>Alveolata</taxon>
        <taxon>Perkinsozoa</taxon>
        <taxon>Perkinsea</taxon>
        <taxon>Perkinsida</taxon>
        <taxon>Perkinsidae</taxon>
        <taxon>Perkinsus</taxon>
    </lineage>
</organism>
<dbReference type="AlphaFoldDB" id="A0A7J6L861"/>
<dbReference type="EMBL" id="JABAHT010000650">
    <property type="protein sequence ID" value="KAF4653134.1"/>
    <property type="molecule type" value="Genomic_DNA"/>
</dbReference>
<dbReference type="Proteomes" id="UP000572268">
    <property type="component" value="Unassembled WGS sequence"/>
</dbReference>
<evidence type="ECO:0000313" key="4">
    <source>
        <dbReference type="Proteomes" id="UP000570595"/>
    </source>
</evidence>
<evidence type="ECO:0000313" key="3">
    <source>
        <dbReference type="EMBL" id="KAF4655371.1"/>
    </source>
</evidence>
<dbReference type="Proteomes" id="UP000570595">
    <property type="component" value="Unassembled WGS sequence"/>
</dbReference>
<feature type="signal peptide" evidence="1">
    <location>
        <begin position="1"/>
        <end position="18"/>
    </location>
</feature>
<protein>
    <submittedName>
        <fullName evidence="3">Uncharacterized protein</fullName>
    </submittedName>
</protein>
<sequence length="150" mass="16445">MISFRLLLVASSLSVLSAAPQGLYQGDKGAPPVDFPIEDFNFRVGKVDLLDSDLRLYTGNSTYELFKVNITLKENDLKTLQEKYPEKINPTTFMTILFDGGANILALAYADGLESEAPEAGSSLLTELGEELGHPRPSALRLREHSTLVD</sequence>
<dbReference type="EMBL" id="JABANN010000647">
    <property type="protein sequence ID" value="KAF4655371.1"/>
    <property type="molecule type" value="Genomic_DNA"/>
</dbReference>
<keyword evidence="1" id="KW-0732">Signal</keyword>
<evidence type="ECO:0000256" key="1">
    <source>
        <dbReference type="SAM" id="SignalP"/>
    </source>
</evidence>
<accession>A0A7J6L861</accession>
<evidence type="ECO:0000313" key="2">
    <source>
        <dbReference type="EMBL" id="KAF4653134.1"/>
    </source>
</evidence>